<reference evidence="3" key="3">
    <citation type="submission" date="2015-02" db="UniProtKB">
        <authorList>
            <consortium name="EnsemblProtists"/>
        </authorList>
    </citation>
    <scope>IDENTIFICATION</scope>
    <source>
        <strain evidence="3">DAOM BR144</strain>
    </source>
</reference>
<organism evidence="3 4">
    <name type="scientific">Globisporangium ultimum (strain ATCC 200006 / CBS 805.95 / DAOM BR144)</name>
    <name type="common">Pythium ultimum</name>
    <dbReference type="NCBI Taxonomy" id="431595"/>
    <lineage>
        <taxon>Eukaryota</taxon>
        <taxon>Sar</taxon>
        <taxon>Stramenopiles</taxon>
        <taxon>Oomycota</taxon>
        <taxon>Peronosporomycetes</taxon>
        <taxon>Pythiales</taxon>
        <taxon>Pythiaceae</taxon>
        <taxon>Globisporangium</taxon>
    </lineage>
</organism>
<dbReference type="InParanoid" id="K3X3C0"/>
<reference evidence="4" key="2">
    <citation type="submission" date="2010-04" db="EMBL/GenBank/DDBJ databases">
        <authorList>
            <person name="Buell R."/>
            <person name="Hamilton J."/>
            <person name="Hostetler J."/>
        </authorList>
    </citation>
    <scope>NUCLEOTIDE SEQUENCE [LARGE SCALE GENOMIC DNA]</scope>
    <source>
        <strain evidence="4">DAOM:BR144</strain>
    </source>
</reference>
<dbReference type="Proteomes" id="UP000019132">
    <property type="component" value="Unassembled WGS sequence"/>
</dbReference>
<name>K3X3C0_GLOUD</name>
<keyword evidence="1" id="KW-0175">Coiled coil</keyword>
<dbReference type="EMBL" id="GL376611">
    <property type="status" value="NOT_ANNOTATED_CDS"/>
    <property type="molecule type" value="Genomic_DNA"/>
</dbReference>
<dbReference type="VEuPathDB" id="FungiDB:PYU1_G011693"/>
<dbReference type="eggNOG" id="ENOG502SNUW">
    <property type="taxonomic scope" value="Eukaryota"/>
</dbReference>
<dbReference type="EnsemblProtists" id="PYU1_T011719">
    <property type="protein sequence ID" value="PYU1_T011719"/>
    <property type="gene ID" value="PYU1_G011693"/>
</dbReference>
<keyword evidence="4" id="KW-1185">Reference proteome</keyword>
<dbReference type="HOGENOM" id="CLU_036567_0_1_1"/>
<feature type="coiled-coil region" evidence="1">
    <location>
        <begin position="96"/>
        <end position="123"/>
    </location>
</feature>
<feature type="compositionally biased region" description="Basic residues" evidence="2">
    <location>
        <begin position="79"/>
        <end position="89"/>
    </location>
</feature>
<dbReference type="AlphaFoldDB" id="K3X3C0"/>
<evidence type="ECO:0000313" key="4">
    <source>
        <dbReference type="Proteomes" id="UP000019132"/>
    </source>
</evidence>
<protein>
    <submittedName>
        <fullName evidence="3">Uncharacterized protein</fullName>
    </submittedName>
</protein>
<feature type="region of interest" description="Disordered" evidence="2">
    <location>
        <begin position="1"/>
        <end position="23"/>
    </location>
</feature>
<evidence type="ECO:0000256" key="2">
    <source>
        <dbReference type="SAM" id="MobiDB-lite"/>
    </source>
</evidence>
<accession>K3X3C0</accession>
<feature type="region of interest" description="Disordered" evidence="2">
    <location>
        <begin position="36"/>
        <end position="89"/>
    </location>
</feature>
<evidence type="ECO:0000313" key="3">
    <source>
        <dbReference type="EnsemblProtists" id="PYU1_T011719"/>
    </source>
</evidence>
<evidence type="ECO:0000256" key="1">
    <source>
        <dbReference type="SAM" id="Coils"/>
    </source>
</evidence>
<proteinExistence type="predicted"/>
<reference evidence="4" key="1">
    <citation type="journal article" date="2010" name="Genome Biol.">
        <title>Genome sequence of the necrotrophic plant pathogen Pythium ultimum reveals original pathogenicity mechanisms and effector repertoire.</title>
        <authorList>
            <person name="Levesque C.A."/>
            <person name="Brouwer H."/>
            <person name="Cano L."/>
            <person name="Hamilton J.P."/>
            <person name="Holt C."/>
            <person name="Huitema E."/>
            <person name="Raffaele S."/>
            <person name="Robideau G.P."/>
            <person name="Thines M."/>
            <person name="Win J."/>
            <person name="Zerillo M.M."/>
            <person name="Beakes G.W."/>
            <person name="Boore J.L."/>
            <person name="Busam D."/>
            <person name="Dumas B."/>
            <person name="Ferriera S."/>
            <person name="Fuerstenberg S.I."/>
            <person name="Gachon C.M."/>
            <person name="Gaulin E."/>
            <person name="Govers F."/>
            <person name="Grenville-Briggs L."/>
            <person name="Horner N."/>
            <person name="Hostetler J."/>
            <person name="Jiang R.H."/>
            <person name="Johnson J."/>
            <person name="Krajaejun T."/>
            <person name="Lin H."/>
            <person name="Meijer H.J."/>
            <person name="Moore B."/>
            <person name="Morris P."/>
            <person name="Phuntmart V."/>
            <person name="Puiu D."/>
            <person name="Shetty J."/>
            <person name="Stajich J.E."/>
            <person name="Tripathy S."/>
            <person name="Wawra S."/>
            <person name="van West P."/>
            <person name="Whitty B.R."/>
            <person name="Coutinho P.M."/>
            <person name="Henrissat B."/>
            <person name="Martin F."/>
            <person name="Thomas P.D."/>
            <person name="Tyler B.M."/>
            <person name="De Vries R.P."/>
            <person name="Kamoun S."/>
            <person name="Yandell M."/>
            <person name="Tisserat N."/>
            <person name="Buell C.R."/>
        </authorList>
    </citation>
    <scope>NUCLEOTIDE SEQUENCE</scope>
    <source>
        <strain evidence="4">DAOM:BR144</strain>
    </source>
</reference>
<sequence>MSTTRAAAAPCGQRQACDPHAGSDRLLSHTFLHTVSTAKPVAGGKRSLLALEPNDEDEATSGDGSDGKEQFDDITSTARPKKKQPKPTHVLRREAKDKLVGEIRHLEARVALLRQETGQLDREVTEQRLLLNANLREALLQQDLVIASTQSLFSGLSHLRATSPIETYIHLTSDWEQRRQVLLDMKDEKVRHAHRFLVERTRHMNPFKKSCEVSQFESDDGDDLCTVRVDVTPFEGVKSMRQVFEALQFYLMNLEITHTEMSGNVTIRENEEDTEKAILQHRLVTCESSNVLLEKNAVIFLDQSGVDADKIEDQYAVVAGDFVNQDDLYPYCPAQRIRKDATNVVKLSAYRRRRATPQRLHDDDSHPTDPAATDELVVVLTRWFLLRVRRDLDLSIPKQIFQAVSNSQSKTLDAMLQTMQQCIFPSESAPWCESV</sequence>